<dbReference type="InterPro" id="IPR010987">
    <property type="entry name" value="Glutathione-S-Trfase_C-like"/>
</dbReference>
<dbReference type="InterPro" id="IPR036249">
    <property type="entry name" value="Thioredoxin-like_sf"/>
</dbReference>
<dbReference type="PANTHER" id="PTHR44051">
    <property type="entry name" value="GLUTATHIONE S-TRANSFERASE-RELATED"/>
    <property type="match status" value="1"/>
</dbReference>
<evidence type="ECO:0000259" key="3">
    <source>
        <dbReference type="PROSITE" id="PS50405"/>
    </source>
</evidence>
<dbReference type="PROSITE" id="PS50404">
    <property type="entry name" value="GST_NTER"/>
    <property type="match status" value="1"/>
</dbReference>
<name>A0A154IA75_RHILE</name>
<reference evidence="4" key="1">
    <citation type="submission" date="2016-03" db="EMBL/GenBank/DDBJ databases">
        <title>Microsymbionts genomes from the relict species Vavilovia formosa.</title>
        <authorList>
            <person name="Chirak E."/>
            <person name="Kimeklis A."/>
            <person name="Kopat V."/>
            <person name="Andronov E."/>
        </authorList>
    </citation>
    <scope>NUCLEOTIDE SEQUENCE [LARGE SCALE GENOMIC DNA]</scope>
    <source>
        <strain evidence="4">Vaf12</strain>
    </source>
</reference>
<accession>A0A154IA75</accession>
<dbReference type="RefSeq" id="WP_062944639.1">
    <property type="nucleotide sequence ID" value="NZ_CP171844.1"/>
</dbReference>
<keyword evidence="4" id="KW-0808">Transferase</keyword>
<dbReference type="InterPro" id="IPR004046">
    <property type="entry name" value="GST_C"/>
</dbReference>
<dbReference type="GO" id="GO:0016740">
    <property type="term" value="F:transferase activity"/>
    <property type="evidence" value="ECO:0007669"/>
    <property type="project" value="UniProtKB-KW"/>
</dbReference>
<evidence type="ECO:0000313" key="4">
    <source>
        <dbReference type="EMBL" id="KZA97365.1"/>
    </source>
</evidence>
<dbReference type="Pfam" id="PF02798">
    <property type="entry name" value="GST_N"/>
    <property type="match status" value="1"/>
</dbReference>
<organism evidence="4">
    <name type="scientific">Rhizobium leguminosarum</name>
    <dbReference type="NCBI Taxonomy" id="384"/>
    <lineage>
        <taxon>Bacteria</taxon>
        <taxon>Pseudomonadati</taxon>
        <taxon>Pseudomonadota</taxon>
        <taxon>Alphaproteobacteria</taxon>
        <taxon>Hyphomicrobiales</taxon>
        <taxon>Rhizobiaceae</taxon>
        <taxon>Rhizobium/Agrobacterium group</taxon>
        <taxon>Rhizobium</taxon>
    </lineage>
</organism>
<dbReference type="PANTHER" id="PTHR44051:SF19">
    <property type="entry name" value="DISULFIDE-BOND OXIDOREDUCTASE YFCG"/>
    <property type="match status" value="1"/>
</dbReference>
<sequence length="209" mass="24030">MIDLYTWITPNGLKVSIALEEFGLSYRPHTIDITKGDQFQQDYLAINPGGKIPAIVDHETGITLAESGAILLYLAEKTGRFLPRQGAARHHTIEWLMWQMGGFGPTLGNAHYFLTYNAGQAPFAEDLFRRDTRRLYETLNGRLEGRDYLVDDYSIADMAVWPWVSRFQRHEIDLNAFPNVKRWYLRLAARPQVKRGYDVPLFTSEIPQP</sequence>
<dbReference type="InterPro" id="IPR004045">
    <property type="entry name" value="Glutathione_S-Trfase_N"/>
</dbReference>
<protein>
    <submittedName>
        <fullName evidence="4">Glutathione S-transferase</fullName>
    </submittedName>
</protein>
<feature type="domain" description="GST N-terminal" evidence="2">
    <location>
        <begin position="1"/>
        <end position="82"/>
    </location>
</feature>
<feature type="domain" description="GST C-terminal" evidence="3">
    <location>
        <begin position="85"/>
        <end position="209"/>
    </location>
</feature>
<dbReference type="AlphaFoldDB" id="A0A154IA75"/>
<dbReference type="InterPro" id="IPR040079">
    <property type="entry name" value="Glutathione_S-Trfase"/>
</dbReference>
<dbReference type="SFLD" id="SFLDG00358">
    <property type="entry name" value="Main_(cytGST)"/>
    <property type="match status" value="1"/>
</dbReference>
<dbReference type="Gene3D" id="3.40.30.10">
    <property type="entry name" value="Glutaredoxin"/>
    <property type="match status" value="1"/>
</dbReference>
<dbReference type="SFLD" id="SFLDG01151">
    <property type="entry name" value="Main.2:_Nu-like"/>
    <property type="match status" value="1"/>
</dbReference>
<comment type="caution">
    <text evidence="4">The sequence shown here is derived from an EMBL/GenBank/DDBJ whole genome shotgun (WGS) entry which is preliminary data.</text>
</comment>
<dbReference type="CDD" id="cd03048">
    <property type="entry name" value="GST_N_Ure2p_like"/>
    <property type="match status" value="1"/>
</dbReference>
<evidence type="ECO:0000259" key="2">
    <source>
        <dbReference type="PROSITE" id="PS50404"/>
    </source>
</evidence>
<evidence type="ECO:0000256" key="1">
    <source>
        <dbReference type="RuleBase" id="RU003494"/>
    </source>
</evidence>
<dbReference type="Gene3D" id="1.20.1050.10">
    <property type="match status" value="1"/>
</dbReference>
<dbReference type="SUPFAM" id="SSF52833">
    <property type="entry name" value="Thioredoxin-like"/>
    <property type="match status" value="1"/>
</dbReference>
<dbReference type="EMBL" id="LVYU01000134">
    <property type="protein sequence ID" value="KZA97365.1"/>
    <property type="molecule type" value="Genomic_DNA"/>
</dbReference>
<comment type="similarity">
    <text evidence="1">Belongs to the GST superfamily.</text>
</comment>
<dbReference type="SFLD" id="SFLDS00019">
    <property type="entry name" value="Glutathione_Transferase_(cytos"/>
    <property type="match status" value="1"/>
</dbReference>
<dbReference type="SUPFAM" id="SSF47616">
    <property type="entry name" value="GST C-terminal domain-like"/>
    <property type="match status" value="1"/>
</dbReference>
<dbReference type="PROSITE" id="PS50405">
    <property type="entry name" value="GST_CTER"/>
    <property type="match status" value="1"/>
</dbReference>
<proteinExistence type="inferred from homology"/>
<dbReference type="Pfam" id="PF00043">
    <property type="entry name" value="GST_C"/>
    <property type="match status" value="1"/>
</dbReference>
<gene>
    <name evidence="4" type="ORF">A4A59_04155</name>
</gene>
<dbReference type="InterPro" id="IPR036282">
    <property type="entry name" value="Glutathione-S-Trfase_C_sf"/>
</dbReference>